<accession>A0ABN9MV99</accession>
<evidence type="ECO:0000256" key="1">
    <source>
        <dbReference type="ARBA" id="ARBA00004123"/>
    </source>
</evidence>
<dbReference type="InterPro" id="IPR049472">
    <property type="entry name" value="MRNIP_N"/>
</dbReference>
<comment type="caution">
    <text evidence="4">The sequence shown here is derived from an EMBL/GenBank/DDBJ whole genome shotgun (WGS) entry which is preliminary data.</text>
</comment>
<dbReference type="Proteomes" id="UP001176940">
    <property type="component" value="Unassembled WGS sequence"/>
</dbReference>
<dbReference type="SMART" id="SM00298">
    <property type="entry name" value="CHROMO"/>
    <property type="match status" value="1"/>
</dbReference>
<feature type="region of interest" description="Disordered" evidence="2">
    <location>
        <begin position="190"/>
        <end position="212"/>
    </location>
</feature>
<dbReference type="EMBL" id="CAUEEQ010079202">
    <property type="protein sequence ID" value="CAJ0968379.1"/>
    <property type="molecule type" value="Genomic_DNA"/>
</dbReference>
<dbReference type="InterPro" id="IPR032739">
    <property type="entry name" value="MRNIP"/>
</dbReference>
<dbReference type="CDD" id="cd00024">
    <property type="entry name" value="CD_CSD"/>
    <property type="match status" value="1"/>
</dbReference>
<dbReference type="InterPro" id="IPR000953">
    <property type="entry name" value="Chromo/chromo_shadow_dom"/>
</dbReference>
<dbReference type="InterPro" id="IPR023780">
    <property type="entry name" value="Chromo_domain"/>
</dbReference>
<evidence type="ECO:0000256" key="2">
    <source>
        <dbReference type="SAM" id="MobiDB-lite"/>
    </source>
</evidence>
<dbReference type="Pfam" id="PF00385">
    <property type="entry name" value="Chromo"/>
    <property type="match status" value="1"/>
</dbReference>
<keyword evidence="5" id="KW-1185">Reference proteome</keyword>
<feature type="compositionally biased region" description="Basic and acidic residues" evidence="2">
    <location>
        <begin position="256"/>
        <end position="265"/>
    </location>
</feature>
<dbReference type="PANTHER" id="PTHR15863">
    <property type="entry name" value="MRN COMPLEX-INTERACTING PROTEIN"/>
    <property type="match status" value="1"/>
</dbReference>
<dbReference type="Pfam" id="PF15749">
    <property type="entry name" value="MRNIP"/>
    <property type="match status" value="1"/>
</dbReference>
<feature type="compositionally biased region" description="Polar residues" evidence="2">
    <location>
        <begin position="230"/>
        <end position="240"/>
    </location>
</feature>
<evidence type="ECO:0000259" key="3">
    <source>
        <dbReference type="PROSITE" id="PS50013"/>
    </source>
</evidence>
<organism evidence="4 5">
    <name type="scientific">Ranitomeya imitator</name>
    <name type="common">mimic poison frog</name>
    <dbReference type="NCBI Taxonomy" id="111125"/>
    <lineage>
        <taxon>Eukaryota</taxon>
        <taxon>Metazoa</taxon>
        <taxon>Chordata</taxon>
        <taxon>Craniata</taxon>
        <taxon>Vertebrata</taxon>
        <taxon>Euteleostomi</taxon>
        <taxon>Amphibia</taxon>
        <taxon>Batrachia</taxon>
        <taxon>Anura</taxon>
        <taxon>Neobatrachia</taxon>
        <taxon>Hyloidea</taxon>
        <taxon>Dendrobatidae</taxon>
        <taxon>Dendrobatinae</taxon>
        <taxon>Ranitomeya</taxon>
    </lineage>
</organism>
<dbReference type="PROSITE" id="PS50013">
    <property type="entry name" value="CHROMO_2"/>
    <property type="match status" value="1"/>
</dbReference>
<dbReference type="PANTHER" id="PTHR15863:SF2">
    <property type="entry name" value="MRN COMPLEX-INTERACTING PROTEIN"/>
    <property type="match status" value="1"/>
</dbReference>
<protein>
    <recommendedName>
        <fullName evidence="3">Chromo domain-containing protein</fullName>
    </recommendedName>
</protein>
<dbReference type="Gene3D" id="2.40.50.40">
    <property type="match status" value="1"/>
</dbReference>
<name>A0ABN9MV99_9NEOB</name>
<dbReference type="SUPFAM" id="SSF54160">
    <property type="entry name" value="Chromo domain-like"/>
    <property type="match status" value="1"/>
</dbReference>
<gene>
    <name evidence="4" type="ORF">RIMI_LOCUS23042574</name>
</gene>
<evidence type="ECO:0000313" key="4">
    <source>
        <dbReference type="EMBL" id="CAJ0968379.1"/>
    </source>
</evidence>
<dbReference type="InterPro" id="IPR016197">
    <property type="entry name" value="Chromo-like_dom_sf"/>
</dbReference>
<proteinExistence type="predicted"/>
<feature type="region of interest" description="Disordered" evidence="2">
    <location>
        <begin position="226"/>
        <end position="265"/>
    </location>
</feature>
<reference evidence="4" key="1">
    <citation type="submission" date="2023-07" db="EMBL/GenBank/DDBJ databases">
        <authorList>
            <person name="Stuckert A."/>
        </authorList>
    </citation>
    <scope>NUCLEOTIDE SEQUENCE</scope>
</reference>
<comment type="subcellular location">
    <subcellularLocation>
        <location evidence="1">Nucleus</location>
    </subcellularLocation>
</comment>
<feature type="domain" description="Chromo" evidence="3">
    <location>
        <begin position="19"/>
        <end position="66"/>
    </location>
</feature>
<evidence type="ECO:0000313" key="5">
    <source>
        <dbReference type="Proteomes" id="UP001176940"/>
    </source>
</evidence>
<sequence length="431" mass="47046">MVPSVDPPAPVLVEGELDYIVEKILDSRVSRRKLQYLVKWKGYAQEDNSWVFASDVHAPDLVRAFHMAHPGRPGGSGEGSVTPPQGGGTVVNSVAELPPVVTSGTSAGSLCELPLVEESGTAASEFPSSGDVVKKSTKWSCKLCGEKQSGLKVYGQGSGADCRHHVQKLNLLQGQVEQAVTGTDGGICPSSVSEDTGEESHPSPIASQEAAPVSRWNKYLEENSAEEQGVINTEQEQYYSHQDRPPTTVRKRLHSPYHEGDFYKENKKENISKKKKIYQSENSLETDRFSCRTSEDMGCLKWQDRPTLHALPLQFSSETFHLMNTSEGRSEQSTSSTASILKREPKMDPDFKLFDCSKMNGPDGFRASSQCVLPNNEPTATHRLSAQVSSAGSSLCRADVQAGGSLTASSLQKPSILSHLFQTDDDFDDDY</sequence>